<dbReference type="HOGENOM" id="CLU_016922_1_5_0"/>
<sequence length="433" mass="46850">MRVERSKALFEEAKKYIPGGVNSPVRAFKSVGDVPRFIERAKGSHIWDVDGNEYIDYVCSWGPMILGHAHPKVVEAIQKQAEKGTSYGAPTELEVELAKMIVELVPSVEKVRMVNSGTEATMSAIRLARGYTGRNKVIKFEGGYHGHVDALLVKAGSGLTTFGVPTSPGIPEDFAKHTITVPFNDIDALKRVIDEVGHDVAAVIMEPVMANAGLIIPEPGFLEAVRELTAEKGIVLIFDEVITGFRLSLGGAQEYFGVTPDLSCFGKIIGGGLPVGAFGGKAEIMDHLAPEGPVYQAGTLSGNPLAMAAGIATLKELQKPGVYQELRSKTEKLSEGLKEAAKAAGIYDKLHFKQIESISIVYFTPKEVKNYQDALTSNTQAYAAFFRKMLQQGVYLAPSQFEVAFMSTAHTQEDIEKTVKAAEVAFKEAAQLL</sequence>
<dbReference type="InterPro" id="IPR005814">
    <property type="entry name" value="Aminotrans_3"/>
</dbReference>
<dbReference type="Gene3D" id="3.90.1150.10">
    <property type="entry name" value="Aspartate Aminotransferase, domain 1"/>
    <property type="match status" value="1"/>
</dbReference>
<evidence type="ECO:0000256" key="4">
    <source>
        <dbReference type="ARBA" id="ARBA00022898"/>
    </source>
</evidence>
<dbReference type="InterPro" id="IPR015424">
    <property type="entry name" value="PyrdxlP-dep_Trfase"/>
</dbReference>
<organism evidence="8 9">
    <name type="scientific">Thermovibrio ammonificans (strain DSM 15698 / JCM 12110 / HB-1)</name>
    <dbReference type="NCBI Taxonomy" id="648996"/>
    <lineage>
        <taxon>Bacteria</taxon>
        <taxon>Pseudomonadati</taxon>
        <taxon>Aquificota</taxon>
        <taxon>Aquificia</taxon>
        <taxon>Desulfurobacteriales</taxon>
        <taxon>Desulfurobacteriaceae</taxon>
        <taxon>Thermovibrio</taxon>
    </lineage>
</organism>
<dbReference type="Gene3D" id="3.40.640.10">
    <property type="entry name" value="Type I PLP-dependent aspartate aminotransferase-like (Major domain)"/>
    <property type="match status" value="1"/>
</dbReference>
<keyword evidence="9" id="KW-1185">Reference proteome</keyword>
<dbReference type="AlphaFoldDB" id="E8T525"/>
<dbReference type="STRING" id="648996.Theam_1600"/>
<dbReference type="InterPro" id="IPR004639">
    <property type="entry name" value="4pyrrol_synth_GluAld_NH2Trfase"/>
</dbReference>
<dbReference type="InterPro" id="IPR015421">
    <property type="entry name" value="PyrdxlP-dep_Trfase_major"/>
</dbReference>
<accession>E8T525</accession>
<dbReference type="PROSITE" id="PS00600">
    <property type="entry name" value="AA_TRANSFER_CLASS_3"/>
    <property type="match status" value="1"/>
</dbReference>
<dbReference type="RefSeq" id="WP_013538342.1">
    <property type="nucleotide sequence ID" value="NC_014926.1"/>
</dbReference>
<dbReference type="UniPathway" id="UPA00251">
    <property type="reaction ID" value="UER00317"/>
</dbReference>
<dbReference type="NCBIfam" id="NF000818">
    <property type="entry name" value="PRK00062.1"/>
    <property type="match status" value="1"/>
</dbReference>
<dbReference type="SUPFAM" id="SSF53383">
    <property type="entry name" value="PLP-dependent transferases"/>
    <property type="match status" value="1"/>
</dbReference>
<comment type="subcellular location">
    <subcellularLocation>
        <location evidence="7">Cytoplasm</location>
    </subcellularLocation>
</comment>
<evidence type="ECO:0000256" key="2">
    <source>
        <dbReference type="ARBA" id="ARBA00004819"/>
    </source>
</evidence>
<dbReference type="Pfam" id="PF00202">
    <property type="entry name" value="Aminotran_3"/>
    <property type="match status" value="1"/>
</dbReference>
<dbReference type="PANTHER" id="PTHR43713">
    <property type="entry name" value="GLUTAMATE-1-SEMIALDEHYDE 2,1-AMINOMUTASE"/>
    <property type="match status" value="1"/>
</dbReference>
<evidence type="ECO:0000313" key="8">
    <source>
        <dbReference type="EMBL" id="ADU97557.1"/>
    </source>
</evidence>
<dbReference type="CDD" id="cd00610">
    <property type="entry name" value="OAT_like"/>
    <property type="match status" value="1"/>
</dbReference>
<evidence type="ECO:0000256" key="6">
    <source>
        <dbReference type="ARBA" id="ARBA00023244"/>
    </source>
</evidence>
<dbReference type="FunFam" id="3.40.640.10:FF:000021">
    <property type="entry name" value="Glutamate-1-semialdehyde 2,1-aminomutase"/>
    <property type="match status" value="1"/>
</dbReference>
<evidence type="ECO:0000256" key="3">
    <source>
        <dbReference type="ARBA" id="ARBA00008981"/>
    </source>
</evidence>
<dbReference type="GO" id="GO:0030170">
    <property type="term" value="F:pyridoxal phosphate binding"/>
    <property type="evidence" value="ECO:0007669"/>
    <property type="project" value="InterPro"/>
</dbReference>
<dbReference type="InterPro" id="IPR015422">
    <property type="entry name" value="PyrdxlP-dep_Trfase_small"/>
</dbReference>
<evidence type="ECO:0000256" key="7">
    <source>
        <dbReference type="HAMAP-Rule" id="MF_00375"/>
    </source>
</evidence>
<comment type="similarity">
    <text evidence="3 7">Belongs to the class-III pyridoxal-phosphate-dependent aminotransferase family. HemL subfamily.</text>
</comment>
<comment type="pathway">
    <text evidence="2 7">Porphyrin-containing compound metabolism; protoporphyrin-IX biosynthesis; 5-aminolevulinate from L-glutamyl-tRNA(Glu): step 2/2.</text>
</comment>
<evidence type="ECO:0000256" key="1">
    <source>
        <dbReference type="ARBA" id="ARBA00001933"/>
    </source>
</evidence>
<dbReference type="GO" id="GO:0006782">
    <property type="term" value="P:protoporphyrinogen IX biosynthetic process"/>
    <property type="evidence" value="ECO:0007669"/>
    <property type="project" value="UniProtKB-UniRule"/>
</dbReference>
<comment type="subunit">
    <text evidence="7">Homodimer.</text>
</comment>
<feature type="modified residue" description="N6-(pyridoxal phosphate)lysine" evidence="7">
    <location>
        <position position="267"/>
    </location>
</feature>
<dbReference type="InterPro" id="IPR049704">
    <property type="entry name" value="Aminotrans_3_PPA_site"/>
</dbReference>
<comment type="cofactor">
    <cofactor evidence="1 7">
        <name>pyridoxal 5'-phosphate</name>
        <dbReference type="ChEBI" id="CHEBI:597326"/>
    </cofactor>
</comment>
<keyword evidence="5 7" id="KW-0413">Isomerase</keyword>
<evidence type="ECO:0000313" key="9">
    <source>
        <dbReference type="Proteomes" id="UP000006362"/>
    </source>
</evidence>
<protein>
    <recommendedName>
        <fullName evidence="7">Glutamate-1-semialdehyde 2,1-aminomutase</fullName>
        <shortName evidence="7">GSA</shortName>
        <ecNumber evidence="7">5.4.3.8</ecNumber>
    </recommendedName>
    <alternativeName>
        <fullName evidence="7">Glutamate-1-semialdehyde aminotransferase</fullName>
        <shortName evidence="7">GSA-AT</shortName>
    </alternativeName>
</protein>
<name>E8T525_THEA1</name>
<keyword evidence="6 7" id="KW-0627">Porphyrin biosynthesis</keyword>
<keyword evidence="7" id="KW-0963">Cytoplasm</keyword>
<dbReference type="OrthoDB" id="9807885at2"/>
<proteinExistence type="inferred from homology"/>
<reference evidence="8" key="1">
    <citation type="submission" date="2011-01" db="EMBL/GenBank/DDBJ databases">
        <title>Complete sequence of chromosome of Thermovibrio ammonificans HB-1.</title>
        <authorList>
            <consortium name="US DOE Joint Genome Institute"/>
            <person name="Lucas S."/>
            <person name="Copeland A."/>
            <person name="Lapidus A."/>
            <person name="Cheng J.-F."/>
            <person name="Goodwin L."/>
            <person name="Pitluck S."/>
            <person name="Davenport K."/>
            <person name="Detter J.C."/>
            <person name="Han C."/>
            <person name="Tapia R."/>
            <person name="Land M."/>
            <person name="Hauser L."/>
            <person name="Kyrpides N."/>
            <person name="Ivanova N."/>
            <person name="Ovchinnikova G."/>
            <person name="Vetriani C."/>
            <person name="Woyke T."/>
        </authorList>
    </citation>
    <scope>NUCLEOTIDE SEQUENCE [LARGE SCALE GENOMIC DNA]</scope>
    <source>
        <strain evidence="8">HB-1</strain>
    </source>
</reference>
<gene>
    <name evidence="7" type="primary">hemL</name>
    <name evidence="8" type="ordered locus">Theam_1600</name>
</gene>
<dbReference type="GO" id="GO:0008483">
    <property type="term" value="F:transaminase activity"/>
    <property type="evidence" value="ECO:0007669"/>
    <property type="project" value="InterPro"/>
</dbReference>
<dbReference type="GO" id="GO:0042286">
    <property type="term" value="F:glutamate-1-semialdehyde 2,1-aminomutase activity"/>
    <property type="evidence" value="ECO:0007669"/>
    <property type="project" value="UniProtKB-UniRule"/>
</dbReference>
<dbReference type="KEGG" id="tam:Theam_1600"/>
<dbReference type="EC" id="5.4.3.8" evidence="7"/>
<evidence type="ECO:0000256" key="5">
    <source>
        <dbReference type="ARBA" id="ARBA00023235"/>
    </source>
</evidence>
<keyword evidence="4 7" id="KW-0663">Pyridoxal phosphate</keyword>
<dbReference type="HAMAP" id="MF_00375">
    <property type="entry name" value="HemL_aminotrans_3"/>
    <property type="match status" value="1"/>
</dbReference>
<dbReference type="NCBIfam" id="TIGR00713">
    <property type="entry name" value="hemL"/>
    <property type="match status" value="1"/>
</dbReference>
<dbReference type="EMBL" id="CP002444">
    <property type="protein sequence ID" value="ADU97557.1"/>
    <property type="molecule type" value="Genomic_DNA"/>
</dbReference>
<dbReference type="GO" id="GO:0005737">
    <property type="term" value="C:cytoplasm"/>
    <property type="evidence" value="ECO:0007669"/>
    <property type="project" value="UniProtKB-SubCell"/>
</dbReference>
<dbReference type="Proteomes" id="UP000006362">
    <property type="component" value="Chromosome"/>
</dbReference>
<dbReference type="PANTHER" id="PTHR43713:SF3">
    <property type="entry name" value="GLUTAMATE-1-SEMIALDEHYDE 2,1-AMINOMUTASE 1, CHLOROPLASTIC-RELATED"/>
    <property type="match status" value="1"/>
</dbReference>
<comment type="catalytic activity">
    <reaction evidence="7">
        <text>(S)-4-amino-5-oxopentanoate = 5-aminolevulinate</text>
        <dbReference type="Rhea" id="RHEA:14265"/>
        <dbReference type="ChEBI" id="CHEBI:57501"/>
        <dbReference type="ChEBI" id="CHEBI:356416"/>
        <dbReference type="EC" id="5.4.3.8"/>
    </reaction>
</comment>
<dbReference type="eggNOG" id="COG0001">
    <property type="taxonomic scope" value="Bacteria"/>
</dbReference>